<evidence type="ECO:0000313" key="15">
    <source>
        <dbReference type="Proteomes" id="UP000708148"/>
    </source>
</evidence>
<dbReference type="GO" id="GO:0010021">
    <property type="term" value="P:amylopectin biosynthetic process"/>
    <property type="evidence" value="ECO:0007669"/>
    <property type="project" value="UniProtKB-ARBA"/>
</dbReference>
<evidence type="ECO:0000256" key="9">
    <source>
        <dbReference type="ARBA" id="ARBA00022946"/>
    </source>
</evidence>
<dbReference type="AlphaFoldDB" id="A0A8S1IWR2"/>
<gene>
    <name evidence="14" type="ORF">OSTQU699_LOCUS4578</name>
</gene>
<comment type="subcellular location">
    <subcellularLocation>
        <location evidence="11">Plastid</location>
        <location evidence="11">Chloroplast</location>
    </subcellularLocation>
    <subcellularLocation>
        <location evidence="11">Plastid</location>
        <location evidence="11">Amyloplast</location>
    </subcellularLocation>
</comment>
<dbReference type="Proteomes" id="UP000708148">
    <property type="component" value="Unassembled WGS sequence"/>
</dbReference>
<dbReference type="Gene3D" id="3.40.50.2000">
    <property type="entry name" value="Glycogen Phosphorylase B"/>
    <property type="match status" value="2"/>
</dbReference>
<evidence type="ECO:0000256" key="5">
    <source>
        <dbReference type="ARBA" id="ARBA00022640"/>
    </source>
</evidence>
<proteinExistence type="inferred from homology"/>
<comment type="pathway">
    <text evidence="2 11">Glycan biosynthesis; starch biosynthesis.</text>
</comment>
<sequence>MSKTFSVVFVTSEAAPFSKTGGLGDVAGSLPPALAARGHRVMVVVPRYAEYEGPKDTTIEVDLMGNTVRYYLHQWKGVDWVFVDHPSYMRPGGIYSDAYGTYGDNQFRYMLLCLAALEAPLQLPINGSTYGEDIVFMANDWHASLVPVYLGAKYRPGGVYQDARTILAIHNLRHQGVYPPYTFGGLGLPGNWYQCLEFQYPPHQRQGSYEEEGRSVNHLKAGITTADRVVTVSPGYADEIQTPLGGWGMEFLIADRSYVLNGIVNGIDMHEWNPETDQHLAKRYGISNFSQGKNENKLALQRELALAEDPNVPMIAFIGRLDYQKGADVLLQAAPWIMSQGVQLVCLGMGDPALENGLRWLEGFPNGRGWVGFNVPLSHRLTAAADILLMPSRFEPCGLNQLYAMRYGTVPVAHYTGGLKDTVVNFNPWTDGGTGWTFSPCEAGGLIQAVDNALHTYREHPDSFKSIQKRGMVRDSSWDKAAQQYEQVFTWAKIDKPYVG</sequence>
<feature type="domain" description="Starch synthase catalytic" evidence="13">
    <location>
        <begin position="7"/>
        <end position="253"/>
    </location>
</feature>
<dbReference type="InterPro" id="IPR011835">
    <property type="entry name" value="GS/SS"/>
</dbReference>
<comment type="similarity">
    <text evidence="3 11">Belongs to the glycosyltransferase 1 family. Bacterial/plant glycogen synthase subfamily.</text>
</comment>
<keyword evidence="15" id="KW-1185">Reference proteome</keyword>
<dbReference type="InterPro" id="IPR001296">
    <property type="entry name" value="Glyco_trans_1"/>
</dbReference>
<evidence type="ECO:0000313" key="14">
    <source>
        <dbReference type="EMBL" id="CAD7699219.1"/>
    </source>
</evidence>
<keyword evidence="4 11" id="KW-0150">Chloroplast</keyword>
<dbReference type="HAMAP" id="MF_00484">
    <property type="entry name" value="Glycogen_synth"/>
    <property type="match status" value="1"/>
</dbReference>
<dbReference type="FunFam" id="3.40.50.2000:FF:000048">
    <property type="entry name" value="Starch synthase, chloroplastic/amyloplastic"/>
    <property type="match status" value="1"/>
</dbReference>
<evidence type="ECO:0000259" key="13">
    <source>
        <dbReference type="Pfam" id="PF08323"/>
    </source>
</evidence>
<dbReference type="GO" id="GO:0019252">
    <property type="term" value="P:starch biosynthetic process"/>
    <property type="evidence" value="ECO:0007669"/>
    <property type="project" value="UniProtKB-UniRule"/>
</dbReference>
<keyword evidence="8 11" id="KW-0750">Starch biosynthesis</keyword>
<evidence type="ECO:0000256" key="6">
    <source>
        <dbReference type="ARBA" id="ARBA00022676"/>
    </source>
</evidence>
<evidence type="ECO:0000256" key="3">
    <source>
        <dbReference type="ARBA" id="ARBA00010281"/>
    </source>
</evidence>
<evidence type="ECO:0000256" key="1">
    <source>
        <dbReference type="ARBA" id="ARBA00001478"/>
    </source>
</evidence>
<dbReference type="EC" id="2.4.1.-" evidence="11"/>
<keyword evidence="5" id="KW-0934">Plastid</keyword>
<dbReference type="EMBL" id="CAJHUC010000972">
    <property type="protein sequence ID" value="CAD7699219.1"/>
    <property type="molecule type" value="Genomic_DNA"/>
</dbReference>
<protein>
    <recommendedName>
        <fullName evidence="11">Starch synthase, chloroplastic/amyloplastic</fullName>
        <ecNumber evidence="11">2.4.1.-</ecNumber>
    </recommendedName>
</protein>
<evidence type="ECO:0000256" key="8">
    <source>
        <dbReference type="ARBA" id="ARBA00022922"/>
    </source>
</evidence>
<comment type="catalytic activity">
    <reaction evidence="1">
        <text>[(1-&gt;4)-alpha-D-glucosyl](n) + ADP-alpha-D-glucose = [(1-&gt;4)-alpha-D-glucosyl](n+1) + ADP + H(+)</text>
        <dbReference type="Rhea" id="RHEA:18189"/>
        <dbReference type="Rhea" id="RHEA-COMP:9584"/>
        <dbReference type="Rhea" id="RHEA-COMP:9587"/>
        <dbReference type="ChEBI" id="CHEBI:15378"/>
        <dbReference type="ChEBI" id="CHEBI:15444"/>
        <dbReference type="ChEBI" id="CHEBI:57498"/>
        <dbReference type="ChEBI" id="CHEBI:456216"/>
        <dbReference type="EC" id="2.4.1.21"/>
    </reaction>
</comment>
<keyword evidence="6 11" id="KW-0328">Glycosyltransferase</keyword>
<evidence type="ECO:0000259" key="12">
    <source>
        <dbReference type="Pfam" id="PF00534"/>
    </source>
</evidence>
<dbReference type="CDD" id="cd03791">
    <property type="entry name" value="GT5_Glycogen_synthase_DULL1-like"/>
    <property type="match status" value="1"/>
</dbReference>
<evidence type="ECO:0000256" key="4">
    <source>
        <dbReference type="ARBA" id="ARBA00022528"/>
    </source>
</evidence>
<comment type="caution">
    <text evidence="14">The sequence shown here is derived from an EMBL/GenBank/DDBJ whole genome shotgun (WGS) entry which is preliminary data.</text>
</comment>
<name>A0A8S1IWR2_9CHLO</name>
<dbReference type="GO" id="GO:0004373">
    <property type="term" value="F:alpha-1,4-glucan glucosyltransferase (UDP-glucose donor) activity"/>
    <property type="evidence" value="ECO:0007669"/>
    <property type="project" value="InterPro"/>
</dbReference>
<dbReference type="InterPro" id="IPR013534">
    <property type="entry name" value="Starch_synth_cat_dom"/>
</dbReference>
<dbReference type="PANTHER" id="PTHR45825:SF2">
    <property type="entry name" value="STARCH SYNTHASE 2, CHLOROPLASTIC_AMYLOPLASTIC"/>
    <property type="match status" value="1"/>
</dbReference>
<dbReference type="GO" id="GO:0009507">
    <property type="term" value="C:chloroplast"/>
    <property type="evidence" value="ECO:0007669"/>
    <property type="project" value="UniProtKB-SubCell"/>
</dbReference>
<dbReference type="OrthoDB" id="512920at2759"/>
<keyword evidence="9" id="KW-0809">Transit peptide</keyword>
<evidence type="ECO:0000256" key="11">
    <source>
        <dbReference type="RuleBase" id="RU361232"/>
    </source>
</evidence>
<dbReference type="GO" id="GO:0009011">
    <property type="term" value="F:alpha-1,4-glucan glucosyltransferase (ADP-glucose donor) activity"/>
    <property type="evidence" value="ECO:0007669"/>
    <property type="project" value="UniProtKB-EC"/>
</dbReference>
<accession>A0A8S1IWR2</accession>
<dbReference type="Pfam" id="PF00534">
    <property type="entry name" value="Glycos_transf_1"/>
    <property type="match status" value="1"/>
</dbReference>
<keyword evidence="10 11" id="KW-0035">Amyloplast</keyword>
<feature type="domain" description="Glycosyl transferase family 1" evidence="12">
    <location>
        <begin position="308"/>
        <end position="465"/>
    </location>
</feature>
<dbReference type="GO" id="GO:0009501">
    <property type="term" value="C:amyloplast"/>
    <property type="evidence" value="ECO:0007669"/>
    <property type="project" value="UniProtKB-SubCell"/>
</dbReference>
<organism evidence="14 15">
    <name type="scientific">Ostreobium quekettii</name>
    <dbReference type="NCBI Taxonomy" id="121088"/>
    <lineage>
        <taxon>Eukaryota</taxon>
        <taxon>Viridiplantae</taxon>
        <taxon>Chlorophyta</taxon>
        <taxon>core chlorophytes</taxon>
        <taxon>Ulvophyceae</taxon>
        <taxon>TCBD clade</taxon>
        <taxon>Bryopsidales</taxon>
        <taxon>Ostreobineae</taxon>
        <taxon>Ostreobiaceae</taxon>
        <taxon>Ostreobium</taxon>
    </lineage>
</organism>
<dbReference type="Pfam" id="PF08323">
    <property type="entry name" value="Glyco_transf_5"/>
    <property type="match status" value="1"/>
</dbReference>
<reference evidence="14" key="1">
    <citation type="submission" date="2020-12" db="EMBL/GenBank/DDBJ databases">
        <authorList>
            <person name="Iha C."/>
        </authorList>
    </citation>
    <scope>NUCLEOTIDE SEQUENCE</scope>
</reference>
<keyword evidence="7" id="KW-0808">Transferase</keyword>
<evidence type="ECO:0000256" key="2">
    <source>
        <dbReference type="ARBA" id="ARBA00004727"/>
    </source>
</evidence>
<evidence type="ECO:0000256" key="7">
    <source>
        <dbReference type="ARBA" id="ARBA00022679"/>
    </source>
</evidence>
<dbReference type="PANTHER" id="PTHR45825">
    <property type="entry name" value="GRANULE-BOUND STARCH SYNTHASE 1, CHLOROPLASTIC/AMYLOPLASTIC"/>
    <property type="match status" value="1"/>
</dbReference>
<evidence type="ECO:0000256" key="10">
    <source>
        <dbReference type="ARBA" id="ARBA00023234"/>
    </source>
</evidence>
<dbReference type="SUPFAM" id="SSF53756">
    <property type="entry name" value="UDP-Glycosyltransferase/glycogen phosphorylase"/>
    <property type="match status" value="1"/>
</dbReference>
<dbReference type="NCBIfam" id="TIGR02095">
    <property type="entry name" value="glgA"/>
    <property type="match status" value="1"/>
</dbReference>